<protein>
    <recommendedName>
        <fullName evidence="4">MULE domain-containing protein</fullName>
    </recommendedName>
</protein>
<keyword evidence="3" id="KW-1185">Reference proteome</keyword>
<comment type="caution">
    <text evidence="2">The sequence shown here is derived from an EMBL/GenBank/DDBJ whole genome shotgun (WGS) entry which is preliminary data.</text>
</comment>
<evidence type="ECO:0000256" key="1">
    <source>
        <dbReference type="SAM" id="Phobius"/>
    </source>
</evidence>
<proteinExistence type="predicted"/>
<gene>
    <name evidence="2" type="ORF">FWK35_00035054</name>
</gene>
<name>A0A6G0VNC3_APHCR</name>
<organism evidence="2 3">
    <name type="scientific">Aphis craccivora</name>
    <name type="common">Cowpea aphid</name>
    <dbReference type="NCBI Taxonomy" id="307492"/>
    <lineage>
        <taxon>Eukaryota</taxon>
        <taxon>Metazoa</taxon>
        <taxon>Ecdysozoa</taxon>
        <taxon>Arthropoda</taxon>
        <taxon>Hexapoda</taxon>
        <taxon>Insecta</taxon>
        <taxon>Pterygota</taxon>
        <taxon>Neoptera</taxon>
        <taxon>Paraneoptera</taxon>
        <taxon>Hemiptera</taxon>
        <taxon>Sternorrhyncha</taxon>
        <taxon>Aphidomorpha</taxon>
        <taxon>Aphidoidea</taxon>
        <taxon>Aphididae</taxon>
        <taxon>Aphidini</taxon>
        <taxon>Aphis</taxon>
        <taxon>Aphis</taxon>
    </lineage>
</organism>
<dbReference type="AlphaFoldDB" id="A0A6G0VNC3"/>
<sequence>MLISYFYLYILGCVHILQIYFGTYIQRRYLSAIIYLFYHPNDICTVLYVFGCRFHLGQAWYRKIQNLGYAPQFNSANDDVGKWLVHIFGLPFLNPEEVAECFTDYCMADKPEIAAIDNRIL</sequence>
<dbReference type="Proteomes" id="UP000478052">
    <property type="component" value="Unassembled WGS sequence"/>
</dbReference>
<keyword evidence="1" id="KW-1133">Transmembrane helix</keyword>
<accession>A0A6G0VNC3</accession>
<evidence type="ECO:0008006" key="4">
    <source>
        <dbReference type="Google" id="ProtNLM"/>
    </source>
</evidence>
<reference evidence="2 3" key="1">
    <citation type="submission" date="2019-08" db="EMBL/GenBank/DDBJ databases">
        <title>Whole genome of Aphis craccivora.</title>
        <authorList>
            <person name="Voronova N.V."/>
            <person name="Shulinski R.S."/>
            <person name="Bandarenka Y.V."/>
            <person name="Zhorov D.G."/>
            <person name="Warner D."/>
        </authorList>
    </citation>
    <scope>NUCLEOTIDE SEQUENCE [LARGE SCALE GENOMIC DNA]</scope>
    <source>
        <strain evidence="2">180601</strain>
        <tissue evidence="2">Whole Body</tissue>
    </source>
</reference>
<keyword evidence="1" id="KW-0812">Transmembrane</keyword>
<dbReference type="EMBL" id="VUJU01014475">
    <property type="protein sequence ID" value="KAF0701996.1"/>
    <property type="molecule type" value="Genomic_DNA"/>
</dbReference>
<evidence type="ECO:0000313" key="2">
    <source>
        <dbReference type="EMBL" id="KAF0701996.1"/>
    </source>
</evidence>
<dbReference type="OrthoDB" id="6586959at2759"/>
<evidence type="ECO:0000313" key="3">
    <source>
        <dbReference type="Proteomes" id="UP000478052"/>
    </source>
</evidence>
<feature type="transmembrane region" description="Helical" evidence="1">
    <location>
        <begin position="6"/>
        <end position="25"/>
    </location>
</feature>
<keyword evidence="1" id="KW-0472">Membrane</keyword>